<organism evidence="2 3">
    <name type="scientific">Adlercreutzia shanghongiae</name>
    <dbReference type="NCBI Taxonomy" id="3111773"/>
    <lineage>
        <taxon>Bacteria</taxon>
        <taxon>Bacillati</taxon>
        <taxon>Actinomycetota</taxon>
        <taxon>Coriobacteriia</taxon>
        <taxon>Eggerthellales</taxon>
        <taxon>Eggerthellaceae</taxon>
        <taxon>Adlercreutzia</taxon>
    </lineage>
</organism>
<keyword evidence="1" id="KW-0472">Membrane</keyword>
<dbReference type="RefSeq" id="WP_326454198.1">
    <property type="nucleotide sequence ID" value="NZ_JAYMFH010000001.1"/>
</dbReference>
<reference evidence="2 3" key="1">
    <citation type="submission" date="2024-01" db="EMBL/GenBank/DDBJ databases">
        <title>novel species in genus Adlercreutzia.</title>
        <authorList>
            <person name="Liu X."/>
        </authorList>
    </citation>
    <scope>NUCLEOTIDE SEQUENCE [LARGE SCALE GENOMIC DNA]</scope>
    <source>
        <strain evidence="2 3">R22</strain>
    </source>
</reference>
<evidence type="ECO:0000313" key="3">
    <source>
        <dbReference type="Proteomes" id="UP001343724"/>
    </source>
</evidence>
<accession>A0ABU6IVT9</accession>
<dbReference type="Proteomes" id="UP001343724">
    <property type="component" value="Unassembled WGS sequence"/>
</dbReference>
<comment type="caution">
    <text evidence="2">The sequence shown here is derived from an EMBL/GenBank/DDBJ whole genome shotgun (WGS) entry which is preliminary data.</text>
</comment>
<keyword evidence="1" id="KW-0812">Transmembrane</keyword>
<protein>
    <submittedName>
        <fullName evidence="2">Uncharacterized protein</fullName>
    </submittedName>
</protein>
<evidence type="ECO:0000256" key="1">
    <source>
        <dbReference type="SAM" id="Phobius"/>
    </source>
</evidence>
<evidence type="ECO:0000313" key="2">
    <source>
        <dbReference type="EMBL" id="MEC4293936.1"/>
    </source>
</evidence>
<proteinExistence type="predicted"/>
<name>A0ABU6IVT9_9ACTN</name>
<feature type="transmembrane region" description="Helical" evidence="1">
    <location>
        <begin position="15"/>
        <end position="39"/>
    </location>
</feature>
<dbReference type="EMBL" id="JAYMFH010000001">
    <property type="protein sequence ID" value="MEC4293936.1"/>
    <property type="molecule type" value="Genomic_DNA"/>
</dbReference>
<keyword evidence="1" id="KW-1133">Transmembrane helix</keyword>
<keyword evidence="3" id="KW-1185">Reference proteome</keyword>
<sequence>MSFSEKHPWLTWKNVHLFAVGCIVAGVAFAVVGATIAGLEAHGWQDFLARLTGADLWLSGDFPEPPDVPSVPSAPSVP</sequence>
<gene>
    <name evidence="2" type="ORF">VJ920_01265</name>
</gene>